<reference evidence="3" key="1">
    <citation type="submission" date="2016-04" db="EMBL/GenBank/DDBJ databases">
        <authorList>
            <person name="Ray J."/>
            <person name="Price M."/>
            <person name="Deutschbauer A."/>
        </authorList>
    </citation>
    <scope>NUCLEOTIDE SEQUENCE [LARGE SCALE GENOMIC DNA]</scope>
    <source>
        <strain evidence="3">FW300-N2E2</strain>
    </source>
</reference>
<dbReference type="Proteomes" id="UP000076083">
    <property type="component" value="Chromosome"/>
</dbReference>
<reference evidence="2 3" key="2">
    <citation type="journal article" date="2018" name="Nature">
        <title>Mutant phenotypes for thousands of bacterial genes of unknown function.</title>
        <authorList>
            <person name="Price M.N."/>
            <person name="Wetmore K.M."/>
            <person name="Waters R.J."/>
            <person name="Callaghan M."/>
            <person name="Ray J."/>
            <person name="Liu H."/>
            <person name="Kuehl J.V."/>
            <person name="Melnyk R.A."/>
            <person name="Lamson J.S."/>
            <person name="Suh Y."/>
            <person name="Carlson H.K."/>
            <person name="Esquivel Z."/>
            <person name="Sadeeshkumar H."/>
            <person name="Chakraborty R."/>
            <person name="Zane G.M."/>
            <person name="Rubin B.E."/>
            <person name="Wall J.D."/>
            <person name="Visel A."/>
            <person name="Bristow J."/>
            <person name="Blow M.J."/>
            <person name="Arkin A.P."/>
            <person name="Deutschbauer A.M."/>
        </authorList>
    </citation>
    <scope>NUCLEOTIDE SEQUENCE [LARGE SCALE GENOMIC DNA]</scope>
    <source>
        <strain evidence="2 3">FW300-N2E2</strain>
    </source>
</reference>
<keyword evidence="1" id="KW-0732">Signal</keyword>
<evidence type="ECO:0000256" key="1">
    <source>
        <dbReference type="SAM" id="SignalP"/>
    </source>
</evidence>
<evidence type="ECO:0000313" key="3">
    <source>
        <dbReference type="Proteomes" id="UP000076083"/>
    </source>
</evidence>
<dbReference type="EMBL" id="CP015225">
    <property type="protein sequence ID" value="AMZ75315.1"/>
    <property type="molecule type" value="Genomic_DNA"/>
</dbReference>
<dbReference type="AlphaFoldDB" id="A0A161GTV2"/>
<dbReference type="NCBIfam" id="TIGR03759">
    <property type="entry name" value="conj_TIGR03759"/>
    <property type="match status" value="1"/>
</dbReference>
<evidence type="ECO:0000313" key="2">
    <source>
        <dbReference type="EMBL" id="AMZ75315.1"/>
    </source>
</evidence>
<dbReference type="InterPro" id="IPR022293">
    <property type="entry name" value="Integrating-conj_element"/>
</dbReference>
<protein>
    <submittedName>
        <fullName evidence="2">Integrating conjugative element protein</fullName>
    </submittedName>
</protein>
<feature type="signal peptide" evidence="1">
    <location>
        <begin position="1"/>
        <end position="17"/>
    </location>
</feature>
<name>A0A161GTV2_PSEFL</name>
<sequence length="236" mass="26409">MHLLPLLALSLCCGVQAQHFTPSTLAGLKSKPQTDTAVSLESALLAQQWGLEQEEFDRFTALMRGPLGTYSPHLDPLSALGIEARTDAERQHYAQLQVEAEAVRVEKLLSYQRAYDQAWKNRFPGMVLINPPPLHSPLLTKTAGRKSVFVRLDCAECEHRIRQLQASGTAFDLYIIDSQHDDNGIRQWAHKVGIKPIKVRDGTISINHDKGRWVSIGDAGELPAVMQEVNGRWLRQ</sequence>
<gene>
    <name evidence="2" type="ORF">TK06_09955</name>
</gene>
<accession>A0A161GTV2</accession>
<dbReference type="RefSeq" id="WP_063325123.1">
    <property type="nucleotide sequence ID" value="NZ_CP015225.1"/>
</dbReference>
<proteinExistence type="predicted"/>
<feature type="chain" id="PRO_5007822899" evidence="1">
    <location>
        <begin position="18"/>
        <end position="236"/>
    </location>
</feature>
<organism evidence="2 3">
    <name type="scientific">Pseudomonas fluorescens</name>
    <dbReference type="NCBI Taxonomy" id="294"/>
    <lineage>
        <taxon>Bacteria</taxon>
        <taxon>Pseudomonadati</taxon>
        <taxon>Pseudomonadota</taxon>
        <taxon>Gammaproteobacteria</taxon>
        <taxon>Pseudomonadales</taxon>
        <taxon>Pseudomonadaceae</taxon>
        <taxon>Pseudomonas</taxon>
    </lineage>
</organism>